<evidence type="ECO:0000259" key="7">
    <source>
        <dbReference type="Pfam" id="PF14322"/>
    </source>
</evidence>
<dbReference type="SUPFAM" id="SSF48452">
    <property type="entry name" value="TPR-like"/>
    <property type="match status" value="1"/>
</dbReference>
<gene>
    <name evidence="8" type="ORF">MM213_08375</name>
</gene>
<keyword evidence="5" id="KW-0998">Cell outer membrane</keyword>
<evidence type="ECO:0000313" key="9">
    <source>
        <dbReference type="Proteomes" id="UP001165430"/>
    </source>
</evidence>
<evidence type="ECO:0000313" key="8">
    <source>
        <dbReference type="EMBL" id="MCH7413496.1"/>
    </source>
</evidence>
<accession>A0ABS9VAQ9</accession>
<comment type="similarity">
    <text evidence="2">Belongs to the SusD family.</text>
</comment>
<evidence type="ECO:0000256" key="3">
    <source>
        <dbReference type="ARBA" id="ARBA00022729"/>
    </source>
</evidence>
<feature type="domain" description="SusD-like N-terminal" evidence="7">
    <location>
        <begin position="91"/>
        <end position="226"/>
    </location>
</feature>
<protein>
    <submittedName>
        <fullName evidence="8">RagB/SusD family nutrient uptake outer membrane protein</fullName>
    </submittedName>
</protein>
<dbReference type="Pfam" id="PF14322">
    <property type="entry name" value="SusD-like_3"/>
    <property type="match status" value="1"/>
</dbReference>
<keyword evidence="3" id="KW-0732">Signal</keyword>
<feature type="domain" description="RagB/SusD" evidence="6">
    <location>
        <begin position="337"/>
        <end position="455"/>
    </location>
</feature>
<dbReference type="EMBL" id="JAKZGO010000005">
    <property type="protein sequence ID" value="MCH7413496.1"/>
    <property type="molecule type" value="Genomic_DNA"/>
</dbReference>
<keyword evidence="4" id="KW-0472">Membrane</keyword>
<comment type="subcellular location">
    <subcellularLocation>
        <location evidence="1">Cell outer membrane</location>
    </subcellularLocation>
</comment>
<evidence type="ECO:0000256" key="1">
    <source>
        <dbReference type="ARBA" id="ARBA00004442"/>
    </source>
</evidence>
<dbReference type="InterPro" id="IPR012944">
    <property type="entry name" value="SusD_RagB_dom"/>
</dbReference>
<organism evidence="8 9">
    <name type="scientific">Belliella alkalica</name>
    <dbReference type="NCBI Taxonomy" id="1730871"/>
    <lineage>
        <taxon>Bacteria</taxon>
        <taxon>Pseudomonadati</taxon>
        <taxon>Bacteroidota</taxon>
        <taxon>Cytophagia</taxon>
        <taxon>Cytophagales</taxon>
        <taxon>Cyclobacteriaceae</taxon>
        <taxon>Belliella</taxon>
    </lineage>
</organism>
<evidence type="ECO:0000256" key="5">
    <source>
        <dbReference type="ARBA" id="ARBA00023237"/>
    </source>
</evidence>
<evidence type="ECO:0000259" key="6">
    <source>
        <dbReference type="Pfam" id="PF07980"/>
    </source>
</evidence>
<dbReference type="Pfam" id="PF07980">
    <property type="entry name" value="SusD_RagB"/>
    <property type="match status" value="1"/>
</dbReference>
<proteinExistence type="inferred from homology"/>
<dbReference type="RefSeq" id="WP_241411298.1">
    <property type="nucleotide sequence ID" value="NZ_JAKZGO010000005.1"/>
</dbReference>
<evidence type="ECO:0000256" key="4">
    <source>
        <dbReference type="ARBA" id="ARBA00023136"/>
    </source>
</evidence>
<dbReference type="InterPro" id="IPR011990">
    <property type="entry name" value="TPR-like_helical_dom_sf"/>
</dbReference>
<dbReference type="InterPro" id="IPR033985">
    <property type="entry name" value="SusD-like_N"/>
</dbReference>
<evidence type="ECO:0000256" key="2">
    <source>
        <dbReference type="ARBA" id="ARBA00006275"/>
    </source>
</evidence>
<dbReference type="PROSITE" id="PS51257">
    <property type="entry name" value="PROKAR_LIPOPROTEIN"/>
    <property type="match status" value="1"/>
</dbReference>
<comment type="caution">
    <text evidence="8">The sequence shown here is derived from an EMBL/GenBank/DDBJ whole genome shotgun (WGS) entry which is preliminary data.</text>
</comment>
<reference evidence="8" key="1">
    <citation type="submission" date="2022-03" db="EMBL/GenBank/DDBJ databases">
        <title>De novo assembled genomes of Belliella spp. (Cyclobacteriaceae) strains.</title>
        <authorList>
            <person name="Szabo A."/>
            <person name="Korponai K."/>
            <person name="Felfoldi T."/>
        </authorList>
    </citation>
    <scope>NUCLEOTIDE SEQUENCE</scope>
    <source>
        <strain evidence="8">DSM 111903</strain>
    </source>
</reference>
<name>A0ABS9VAQ9_9BACT</name>
<dbReference type="Proteomes" id="UP001165430">
    <property type="component" value="Unassembled WGS sequence"/>
</dbReference>
<keyword evidence="9" id="KW-1185">Reference proteome</keyword>
<dbReference type="Gene3D" id="1.25.40.390">
    <property type="match status" value="1"/>
</dbReference>
<sequence>MKKYIITGLICSLAIFSGCDDQLNQVPRQSIDQNLALSNDANVKSTLLGAYSEIRSTFLYGGRVQLYAEMLGANSEVRWEGTFNQPREMFNKQIFVTNSFVEGTWAAAYRAINVANNVLASLDVVNEADRGRVEGEALFIRGSMYFELIKLYAQPYTAGTSGLGVPLVLTPTRAVTEENFVSRNTIGEVYQQILSDLNRSESLVPAVNSFLARNYVVAAQLSRVYLQMERFADARDAANRAITAATANGKSLIPVFLNAFNTENDSNEDLFTIQVNTQDPANDMFLFYSLPEFGARGGDVAIMQRHIDLYNQDDDRLLQFFFSAGEERTSKWRDQFRNVKVFRLAELYLTRAEANLREGTAIGATPLEDVNRIRARVSLPALLTVSIPDILNERKLELAHEGHAIHDVRRTRGSVTENAGTPNSVTFQFNDPRLVFPIPQREMDANPNLVQNEGYGN</sequence>